<keyword evidence="2" id="KW-1185">Reference proteome</keyword>
<dbReference type="EMBL" id="CM042888">
    <property type="protein sequence ID" value="KAI4325791.1"/>
    <property type="molecule type" value="Genomic_DNA"/>
</dbReference>
<evidence type="ECO:0000313" key="1">
    <source>
        <dbReference type="EMBL" id="KAI4325791.1"/>
    </source>
</evidence>
<reference evidence="2" key="1">
    <citation type="journal article" date="2023" name="Front. Plant Sci.">
        <title>Chromosomal-level genome assembly of Melastoma candidum provides insights into trichome evolution.</title>
        <authorList>
            <person name="Zhong Y."/>
            <person name="Wu W."/>
            <person name="Sun C."/>
            <person name="Zou P."/>
            <person name="Liu Y."/>
            <person name="Dai S."/>
            <person name="Zhou R."/>
        </authorList>
    </citation>
    <scope>NUCLEOTIDE SEQUENCE [LARGE SCALE GENOMIC DNA]</scope>
</reference>
<sequence>MVLLDLVSFVTDLVRILNPKAGSVFTVPPVVTSGVGEPYREWELCCVCLSRLEEDGVTVQALPCRHEFHGGCIRRWFTAQHRTCPLCRSLVDEEDTLYAGEEVTEELSLWFSSFHAAGF</sequence>
<dbReference type="Proteomes" id="UP001057402">
    <property type="component" value="Chromosome 9"/>
</dbReference>
<gene>
    <name evidence="1" type="ORF">MLD38_031158</name>
</gene>
<protein>
    <submittedName>
        <fullName evidence="1">Uncharacterized protein</fullName>
    </submittedName>
</protein>
<accession>A0ACB9MNV9</accession>
<evidence type="ECO:0000313" key="2">
    <source>
        <dbReference type="Proteomes" id="UP001057402"/>
    </source>
</evidence>
<comment type="caution">
    <text evidence="1">The sequence shown here is derived from an EMBL/GenBank/DDBJ whole genome shotgun (WGS) entry which is preliminary data.</text>
</comment>
<name>A0ACB9MNV9_9MYRT</name>
<proteinExistence type="predicted"/>
<organism evidence="1 2">
    <name type="scientific">Melastoma candidum</name>
    <dbReference type="NCBI Taxonomy" id="119954"/>
    <lineage>
        <taxon>Eukaryota</taxon>
        <taxon>Viridiplantae</taxon>
        <taxon>Streptophyta</taxon>
        <taxon>Embryophyta</taxon>
        <taxon>Tracheophyta</taxon>
        <taxon>Spermatophyta</taxon>
        <taxon>Magnoliopsida</taxon>
        <taxon>eudicotyledons</taxon>
        <taxon>Gunneridae</taxon>
        <taxon>Pentapetalae</taxon>
        <taxon>rosids</taxon>
        <taxon>malvids</taxon>
        <taxon>Myrtales</taxon>
        <taxon>Melastomataceae</taxon>
        <taxon>Melastomatoideae</taxon>
        <taxon>Melastomateae</taxon>
        <taxon>Melastoma</taxon>
    </lineage>
</organism>